<dbReference type="Proteomes" id="UP000076715">
    <property type="component" value="Unassembled WGS sequence"/>
</dbReference>
<dbReference type="InterPro" id="IPR000601">
    <property type="entry name" value="PKD_dom"/>
</dbReference>
<feature type="domain" description="PKD" evidence="10">
    <location>
        <begin position="550"/>
        <end position="632"/>
    </location>
</feature>
<feature type="chain" id="PRO_5007841631" description="cellulase" evidence="9">
    <location>
        <begin position="24"/>
        <end position="854"/>
    </location>
</feature>
<reference evidence="11 12" key="1">
    <citation type="submission" date="2016-01" db="EMBL/GenBank/DDBJ databases">
        <title>The draft genome sequence of Aquimarina sp. RZW4-3-2.</title>
        <authorList>
            <person name="Wang Y."/>
        </authorList>
    </citation>
    <scope>NUCLEOTIDE SEQUENCE [LARGE SCALE GENOMIC DNA]</scope>
    <source>
        <strain evidence="11 12">RZW4-3-2</strain>
    </source>
</reference>
<keyword evidence="12" id="KW-1185">Reference proteome</keyword>
<dbReference type="EC" id="3.2.1.4" evidence="3"/>
<keyword evidence="5" id="KW-0378">Hydrolase</keyword>
<dbReference type="RefSeq" id="WP_066313329.1">
    <property type="nucleotide sequence ID" value="NZ_LQRT01000010.1"/>
</dbReference>
<dbReference type="GO" id="GO:0008810">
    <property type="term" value="F:cellulase activity"/>
    <property type="evidence" value="ECO:0007669"/>
    <property type="project" value="UniProtKB-EC"/>
</dbReference>
<dbReference type="Gene3D" id="2.60.40.10">
    <property type="entry name" value="Immunoglobulins"/>
    <property type="match status" value="2"/>
</dbReference>
<feature type="domain" description="PKD" evidence="10">
    <location>
        <begin position="464"/>
        <end position="545"/>
    </location>
</feature>
<dbReference type="OrthoDB" id="9803461at2"/>
<evidence type="ECO:0000313" key="12">
    <source>
        <dbReference type="Proteomes" id="UP000076715"/>
    </source>
</evidence>
<evidence type="ECO:0000256" key="5">
    <source>
        <dbReference type="ARBA" id="ARBA00022801"/>
    </source>
</evidence>
<dbReference type="SUPFAM" id="SSF48208">
    <property type="entry name" value="Six-hairpin glycosidases"/>
    <property type="match status" value="1"/>
</dbReference>
<dbReference type="STRING" id="1642818.AWE51_24235"/>
<dbReference type="EMBL" id="LQRT01000010">
    <property type="protein sequence ID" value="KZS40915.1"/>
    <property type="molecule type" value="Genomic_DNA"/>
</dbReference>
<dbReference type="InterPro" id="IPR002037">
    <property type="entry name" value="Glyco_hydro_8"/>
</dbReference>
<evidence type="ECO:0000256" key="2">
    <source>
        <dbReference type="ARBA" id="ARBA00009209"/>
    </source>
</evidence>
<keyword evidence="7" id="KW-0326">Glycosidase</keyword>
<dbReference type="NCBIfam" id="TIGR04183">
    <property type="entry name" value="Por_Secre_tail"/>
    <property type="match status" value="1"/>
</dbReference>
<proteinExistence type="inferred from homology"/>
<dbReference type="InterPro" id="IPR012341">
    <property type="entry name" value="6hp_glycosidase-like_sf"/>
</dbReference>
<dbReference type="Pfam" id="PF01270">
    <property type="entry name" value="Glyco_hydro_8"/>
    <property type="match status" value="1"/>
</dbReference>
<gene>
    <name evidence="11" type="ORF">AWE51_24235</name>
</gene>
<keyword evidence="8" id="KW-0119">Carbohydrate metabolism</keyword>
<dbReference type="InterPro" id="IPR008928">
    <property type="entry name" value="6-hairpin_glycosidase_sf"/>
</dbReference>
<keyword evidence="4 9" id="KW-0732">Signal</keyword>
<comment type="caution">
    <text evidence="11">The sequence shown here is derived from an EMBL/GenBank/DDBJ whole genome shotgun (WGS) entry which is preliminary data.</text>
</comment>
<evidence type="ECO:0000313" key="11">
    <source>
        <dbReference type="EMBL" id="KZS40915.1"/>
    </source>
</evidence>
<evidence type="ECO:0000256" key="6">
    <source>
        <dbReference type="ARBA" id="ARBA00023001"/>
    </source>
</evidence>
<dbReference type="CDD" id="cd00146">
    <property type="entry name" value="PKD"/>
    <property type="match status" value="2"/>
</dbReference>
<dbReference type="InterPro" id="IPR022409">
    <property type="entry name" value="PKD/Chitinase_dom"/>
</dbReference>
<dbReference type="InterPro" id="IPR013783">
    <property type="entry name" value="Ig-like_fold"/>
</dbReference>
<dbReference type="PROSITE" id="PS50093">
    <property type="entry name" value="PKD"/>
    <property type="match status" value="2"/>
</dbReference>
<dbReference type="InterPro" id="IPR035986">
    <property type="entry name" value="PKD_dom_sf"/>
</dbReference>
<dbReference type="AlphaFoldDB" id="A0A163AZ83"/>
<name>A0A163AZ83_9FLAO</name>
<dbReference type="Pfam" id="PF18962">
    <property type="entry name" value="Por_Secre_tail"/>
    <property type="match status" value="1"/>
</dbReference>
<dbReference type="GO" id="GO:0030245">
    <property type="term" value="P:cellulose catabolic process"/>
    <property type="evidence" value="ECO:0007669"/>
    <property type="project" value="UniProtKB-KW"/>
</dbReference>
<organism evidence="11 12">
    <name type="scientific">Aquimarina aggregata</name>
    <dbReference type="NCBI Taxonomy" id="1642818"/>
    <lineage>
        <taxon>Bacteria</taxon>
        <taxon>Pseudomonadati</taxon>
        <taxon>Bacteroidota</taxon>
        <taxon>Flavobacteriia</taxon>
        <taxon>Flavobacteriales</taxon>
        <taxon>Flavobacteriaceae</taxon>
        <taxon>Aquimarina</taxon>
    </lineage>
</organism>
<comment type="catalytic activity">
    <reaction evidence="1">
        <text>Endohydrolysis of (1-&gt;4)-beta-D-glucosidic linkages in cellulose, lichenin and cereal beta-D-glucans.</text>
        <dbReference type="EC" id="3.2.1.4"/>
    </reaction>
</comment>
<keyword evidence="6" id="KW-0136">Cellulose degradation</keyword>
<accession>A0A163AZ83</accession>
<evidence type="ECO:0000256" key="9">
    <source>
        <dbReference type="SAM" id="SignalP"/>
    </source>
</evidence>
<dbReference type="PRINTS" id="PR00735">
    <property type="entry name" value="GLHYDRLASE8"/>
</dbReference>
<comment type="similarity">
    <text evidence="2">Belongs to the glycosyl hydrolase 8 (cellulase D) family.</text>
</comment>
<protein>
    <recommendedName>
        <fullName evidence="3">cellulase</fullName>
        <ecNumber evidence="3">3.2.1.4</ecNumber>
    </recommendedName>
</protein>
<feature type="signal peptide" evidence="9">
    <location>
        <begin position="1"/>
        <end position="23"/>
    </location>
</feature>
<evidence type="ECO:0000256" key="3">
    <source>
        <dbReference type="ARBA" id="ARBA00012601"/>
    </source>
</evidence>
<dbReference type="Pfam" id="PF18911">
    <property type="entry name" value="PKD_4"/>
    <property type="match status" value="2"/>
</dbReference>
<evidence type="ECO:0000256" key="8">
    <source>
        <dbReference type="ARBA" id="ARBA00023326"/>
    </source>
</evidence>
<dbReference type="SUPFAM" id="SSF49299">
    <property type="entry name" value="PKD domain"/>
    <property type="match status" value="2"/>
</dbReference>
<keyword evidence="8" id="KW-0624">Polysaccharide degradation</keyword>
<dbReference type="InterPro" id="IPR026444">
    <property type="entry name" value="Secre_tail"/>
</dbReference>
<evidence type="ECO:0000256" key="1">
    <source>
        <dbReference type="ARBA" id="ARBA00000966"/>
    </source>
</evidence>
<sequence length="854" mass="95041">MKKHLKTYLLVLLCFLFNSTLSAYSSDYSAQEKPLIQIQEPSKKYEKEKNDKLKMNRPAPVIPDQPSFETDVYRNMFVESGKSNEAVDLKLNQIWEQYFVNGNVNTEKLYYEVDTDMAYILDTGNNDIRSEGMSYGMMICVQLDKKEYFDKLWKFAKQYSQHKPGTSRDGLFSWQLTSDTFSMIDQNSAPDGEEYFVTALFFAHARWGSIQSADGFDSERDVFDYEGQANYILKSMLNKPSADSGQCPTNLIDTNQKQVVFGICGDSATYTDPSYHLPAFYDIWALYADNNNQLWSEMAETSRTYLLPRAAHPVTGLMPDYSEFDGTPKAVGTHANFEFDAWRNIMNMGFDFAWFQKNKNDIQPLIDKQIDFFKDKPNYPGLWTLDGTTPRNSDHNAGLVACNAVGSLALGDAKVWPFVDELFEMSIPSGTYRYYDGLLYMMSFMHVAGAYKIFKPDETGNRSPIANFTTNISGGIAPITINFDASTSSDPDGDQLSYTWDFGDGQIGTGMIITHEYATAGNYEATLVVSDGSKEATKSMTITVTDNAIPVANFTVSVDSGIAPLEVDFDASTSSNPDGGTLSYSWDFGNGQTATTVRSTTTYTEVGQVVARLTVTNQAGKTAIAEKTITITGDNPTCNFGTPISTPLSSLHSDFKNIYVLGNGGPNLDNVTNFTINWDLANNGIYQFSMNTNNGIPSWWNNFLPKIVQNFNSSQPEIRLSGTGIPELDGSYWVTVNQGDFVMVSKTDGFVLYFSAASTAPECDNSKNVKNQTNIVLVPNPATSFVDVFDNNKGDNLEINIVDFSGKTVSSVYAKDIQNGFRLDLTELSPGAYILEIRNSSKKEITRKKIIINR</sequence>
<evidence type="ECO:0000259" key="10">
    <source>
        <dbReference type="PROSITE" id="PS50093"/>
    </source>
</evidence>
<dbReference type="Gene3D" id="1.50.10.10">
    <property type="match status" value="1"/>
</dbReference>
<evidence type="ECO:0000256" key="7">
    <source>
        <dbReference type="ARBA" id="ARBA00023295"/>
    </source>
</evidence>
<dbReference type="SMART" id="SM00089">
    <property type="entry name" value="PKD"/>
    <property type="match status" value="2"/>
</dbReference>
<evidence type="ECO:0000256" key="4">
    <source>
        <dbReference type="ARBA" id="ARBA00022729"/>
    </source>
</evidence>